<sequence>MTATTPTADPGTVPSGPSVIRRVLGVTLAVVSGIAMAVQGRINGQLGEELHDGLLAAVISFGGGLVLLLAALPFAARMRAGFTAVAHAVREGTLRPWHCLGGLAGALFVAGQSITVVVLGLALFTVGVVAGQTVSSLLVDRAGLGPAGPKALSWTRVLGAGLTLAAVAWSVSAGMAEIGGNEMWLIVLPVAAGACVAVQQAINGRVGAAADNALTATLGNFAVGFVALVLAWLVSLAVRGGPTGVPANPVLYLGGLVGIVFIAVASLVVRWTGVLLLGLAAIAGQLVGSVLLDVVAPARGEHLTASTLGGVLLALVAVVIAGWSPRR</sequence>
<feature type="transmembrane region" description="Helical" evidence="1">
    <location>
        <begin position="303"/>
        <end position="323"/>
    </location>
</feature>
<feature type="transmembrane region" description="Helical" evidence="1">
    <location>
        <begin position="275"/>
        <end position="296"/>
    </location>
</feature>
<dbReference type="PANTHER" id="PTHR34821">
    <property type="entry name" value="INNER MEMBRANE PROTEIN YDCZ"/>
    <property type="match status" value="1"/>
</dbReference>
<gene>
    <name evidence="2" type="ORF">EWH70_18120</name>
</gene>
<feature type="transmembrane region" description="Helical" evidence="1">
    <location>
        <begin position="54"/>
        <end position="76"/>
    </location>
</feature>
<keyword evidence="1" id="KW-0812">Transmembrane</keyword>
<name>A0A4Q7J6S8_9PSEU</name>
<dbReference type="RefSeq" id="WP_130476585.1">
    <property type="nucleotide sequence ID" value="NZ_SFCC01000008.1"/>
</dbReference>
<evidence type="ECO:0000313" key="2">
    <source>
        <dbReference type="EMBL" id="RZQ62847.1"/>
    </source>
</evidence>
<keyword evidence="1" id="KW-1133">Transmembrane helix</keyword>
<proteinExistence type="predicted"/>
<feature type="transmembrane region" description="Helical" evidence="1">
    <location>
        <begin position="97"/>
        <end position="130"/>
    </location>
</feature>
<feature type="transmembrane region" description="Helical" evidence="1">
    <location>
        <begin position="214"/>
        <end position="238"/>
    </location>
</feature>
<keyword evidence="1" id="KW-0472">Membrane</keyword>
<reference evidence="2 3" key="1">
    <citation type="submission" date="2019-02" db="EMBL/GenBank/DDBJ databases">
        <title>Draft genome sequence of Amycolatopsis sp. 8-3EHSu isolated from roots of Suaeda maritima.</title>
        <authorList>
            <person name="Duangmal K."/>
            <person name="Chantavorakit T."/>
        </authorList>
    </citation>
    <scope>NUCLEOTIDE SEQUENCE [LARGE SCALE GENOMIC DNA]</scope>
    <source>
        <strain evidence="2 3">8-3EHSu</strain>
    </source>
</reference>
<evidence type="ECO:0000256" key="1">
    <source>
        <dbReference type="SAM" id="Phobius"/>
    </source>
</evidence>
<dbReference type="OrthoDB" id="6463253at2"/>
<keyword evidence="3" id="KW-1185">Reference proteome</keyword>
<dbReference type="InterPro" id="IPR006750">
    <property type="entry name" value="YdcZ"/>
</dbReference>
<feature type="transmembrane region" description="Helical" evidence="1">
    <location>
        <begin position="183"/>
        <end position="202"/>
    </location>
</feature>
<feature type="transmembrane region" description="Helical" evidence="1">
    <location>
        <begin position="153"/>
        <end position="171"/>
    </location>
</feature>
<comment type="caution">
    <text evidence="2">The sequence shown here is derived from an EMBL/GenBank/DDBJ whole genome shotgun (WGS) entry which is preliminary data.</text>
</comment>
<dbReference type="GO" id="GO:0005886">
    <property type="term" value="C:plasma membrane"/>
    <property type="evidence" value="ECO:0007669"/>
    <property type="project" value="TreeGrafter"/>
</dbReference>
<dbReference type="EMBL" id="SFCC01000008">
    <property type="protein sequence ID" value="RZQ62847.1"/>
    <property type="molecule type" value="Genomic_DNA"/>
</dbReference>
<accession>A0A4Q7J6S8</accession>
<organism evidence="2 3">
    <name type="scientific">Amycolatopsis suaedae</name>
    <dbReference type="NCBI Taxonomy" id="2510978"/>
    <lineage>
        <taxon>Bacteria</taxon>
        <taxon>Bacillati</taxon>
        <taxon>Actinomycetota</taxon>
        <taxon>Actinomycetes</taxon>
        <taxon>Pseudonocardiales</taxon>
        <taxon>Pseudonocardiaceae</taxon>
        <taxon>Amycolatopsis</taxon>
    </lineage>
</organism>
<feature type="transmembrane region" description="Helical" evidence="1">
    <location>
        <begin position="23"/>
        <end position="42"/>
    </location>
</feature>
<dbReference type="PANTHER" id="PTHR34821:SF2">
    <property type="entry name" value="INNER MEMBRANE PROTEIN YDCZ"/>
    <property type="match status" value="1"/>
</dbReference>
<dbReference type="Proteomes" id="UP000292003">
    <property type="component" value="Unassembled WGS sequence"/>
</dbReference>
<dbReference type="AlphaFoldDB" id="A0A4Q7J6S8"/>
<feature type="transmembrane region" description="Helical" evidence="1">
    <location>
        <begin position="250"/>
        <end position="269"/>
    </location>
</feature>
<dbReference type="Pfam" id="PF04657">
    <property type="entry name" value="DMT_YdcZ"/>
    <property type="match status" value="2"/>
</dbReference>
<protein>
    <submittedName>
        <fullName evidence="2">DMT family transporter</fullName>
    </submittedName>
</protein>
<evidence type="ECO:0000313" key="3">
    <source>
        <dbReference type="Proteomes" id="UP000292003"/>
    </source>
</evidence>